<keyword evidence="4" id="KW-1185">Reference proteome</keyword>
<evidence type="ECO:0000313" key="4">
    <source>
        <dbReference type="Proteomes" id="UP000225972"/>
    </source>
</evidence>
<name>A0A238JHW7_9RHOB</name>
<dbReference type="InterPro" id="IPR036465">
    <property type="entry name" value="vWFA_dom_sf"/>
</dbReference>
<keyword evidence="1" id="KW-0472">Membrane</keyword>
<sequence length="683" mass="74342">MLPETSHRAQVIAGGTDRLKPTYSVTLLKSAGCFCGQSCESWAQHTGREPGHSGQNRGAKLAFAGGDVMFFSADPVVPQAPNPAHENIQGDVKRGAKSAKQGSFTPFLGETFAKWVRFRQERAPFLSECLINHLFTPRKKSVASEGENAMSSTYAITNRFAKQEDGNVTIFSVFMLVLILTITGASVDIMRFEATRAKMQGTLDRAVLAAADLDQEQDPVAVVNDYMAKAGLAEVLADVQVDQGMNYRTVTASGSVDLDTIFLHMSGFDTLTAPGHSVAEEKISNVEISMVLDISGSMGGTRIENMRSAAKEFVDTVIQDEVTDTGLTTISVVPYNATVNLGSTLANYWTLDSLHTYSNCGTFPANAFDTVAINPSVAIERLGHFDPYSSSQSTSSISSPWCKTGDQGAMMVHSSDRTTLKNHINALSAGGNTAIDLGVKWGVALLDPASQPAVAAMATDGLVADAASNRPAPYEDPEAIKFVVVMTDGENTTQYDLKYHHKYGMSDVWIDDRGTSSTSDDRFSLIVQDHSGTSNDKYFWHRYKDYSWNYRYRSTPDGGSNARRMTNAELFARFGTKAVAKKMYEKPYYDGWVSNGTYWDVYYAYEAIVNGSSADERLADICHAAKQKGIVVFAIGFEAPAGGQAAMQDCASSDSHYFDVEGVEITETFHAIARQINSLRLIQ</sequence>
<gene>
    <name evidence="3" type="ORF">TRP8649_04414</name>
</gene>
<dbReference type="Proteomes" id="UP000225972">
    <property type="component" value="Unassembled WGS sequence"/>
</dbReference>
<dbReference type="SUPFAM" id="SSF53300">
    <property type="entry name" value="vWA-like"/>
    <property type="match status" value="1"/>
</dbReference>
<keyword evidence="1" id="KW-1133">Transmembrane helix</keyword>
<dbReference type="EMBL" id="FXXP01000003">
    <property type="protein sequence ID" value="SMX30271.1"/>
    <property type="molecule type" value="Genomic_DNA"/>
</dbReference>
<dbReference type="OrthoDB" id="7522752at2"/>
<organism evidence="3 4">
    <name type="scientific">Pelagimonas phthalicica</name>
    <dbReference type="NCBI Taxonomy" id="1037362"/>
    <lineage>
        <taxon>Bacteria</taxon>
        <taxon>Pseudomonadati</taxon>
        <taxon>Pseudomonadota</taxon>
        <taxon>Alphaproteobacteria</taxon>
        <taxon>Rhodobacterales</taxon>
        <taxon>Roseobacteraceae</taxon>
        <taxon>Pelagimonas</taxon>
    </lineage>
</organism>
<dbReference type="Gene3D" id="3.40.50.410">
    <property type="entry name" value="von Willebrand factor, type A domain"/>
    <property type="match status" value="1"/>
</dbReference>
<reference evidence="4" key="1">
    <citation type="submission" date="2017-05" db="EMBL/GenBank/DDBJ databases">
        <authorList>
            <person name="Rodrigo-Torres L."/>
            <person name="Arahal R. D."/>
            <person name="Lucena T."/>
        </authorList>
    </citation>
    <scope>NUCLEOTIDE SEQUENCE [LARGE SCALE GENOMIC DNA]</scope>
    <source>
        <strain evidence="4">CECT 8649</strain>
    </source>
</reference>
<feature type="domain" description="Putative Flp pilus-assembly TadG-like N-terminal" evidence="2">
    <location>
        <begin position="166"/>
        <end position="211"/>
    </location>
</feature>
<dbReference type="CDD" id="cd00198">
    <property type="entry name" value="vWFA"/>
    <property type="match status" value="1"/>
</dbReference>
<accession>A0A238JHW7</accession>
<proteinExistence type="predicted"/>
<dbReference type="Pfam" id="PF13400">
    <property type="entry name" value="Tad"/>
    <property type="match status" value="1"/>
</dbReference>
<evidence type="ECO:0000313" key="3">
    <source>
        <dbReference type="EMBL" id="SMX30271.1"/>
    </source>
</evidence>
<protein>
    <submittedName>
        <fullName evidence="3">von Willebrand factor type A domain protein</fullName>
    </submittedName>
</protein>
<evidence type="ECO:0000259" key="2">
    <source>
        <dbReference type="Pfam" id="PF13400"/>
    </source>
</evidence>
<dbReference type="AlphaFoldDB" id="A0A238JHW7"/>
<dbReference type="InterPro" id="IPR028087">
    <property type="entry name" value="Tad_N"/>
</dbReference>
<evidence type="ECO:0000256" key="1">
    <source>
        <dbReference type="SAM" id="Phobius"/>
    </source>
</evidence>
<feature type="transmembrane region" description="Helical" evidence="1">
    <location>
        <begin position="168"/>
        <end position="190"/>
    </location>
</feature>
<keyword evidence="1" id="KW-0812">Transmembrane</keyword>